<sequence>MIHDRGKRKWSSLMLPEHVEMLQQFYTNDTKKQKPILSEDDINDLEQTLQQAVITKQQVVITYYKNDTLYESIGTIHALLPLEKKIAIRQDSITLQLYFQDVTAIEIISDSVIRKSHE</sequence>
<organism evidence="1 2">
    <name type="scientific">Gracilibacillus pellucidus</name>
    <dbReference type="NCBI Taxonomy" id="3095368"/>
    <lineage>
        <taxon>Bacteria</taxon>
        <taxon>Bacillati</taxon>
        <taxon>Bacillota</taxon>
        <taxon>Bacilli</taxon>
        <taxon>Bacillales</taxon>
        <taxon>Bacillaceae</taxon>
        <taxon>Gracilibacillus</taxon>
    </lineage>
</organism>
<dbReference type="EMBL" id="JAWZSR010000004">
    <property type="protein sequence ID" value="MDX8046179.1"/>
    <property type="molecule type" value="Genomic_DNA"/>
</dbReference>
<evidence type="ECO:0000313" key="1">
    <source>
        <dbReference type="EMBL" id="MDX8046179.1"/>
    </source>
</evidence>
<dbReference type="Proteomes" id="UP001277972">
    <property type="component" value="Unassembled WGS sequence"/>
</dbReference>
<reference evidence="1" key="1">
    <citation type="submission" date="2023-11" db="EMBL/GenBank/DDBJ databases">
        <title>Gracilibacillus pellucida a moderately halophilic bacterium isolated from saline soil in Xinjiang province.</title>
        <authorList>
            <person name="Zhang Z."/>
            <person name="Tan F."/>
            <person name="Wang Y."/>
            <person name="Xia M."/>
        </authorList>
    </citation>
    <scope>NUCLEOTIDE SEQUENCE</scope>
    <source>
        <strain evidence="1">S3-1-1</strain>
    </source>
</reference>
<protein>
    <submittedName>
        <fullName evidence="1">YolD-like family protein</fullName>
    </submittedName>
</protein>
<gene>
    <name evidence="1" type="ORF">SH601_09270</name>
</gene>
<accession>A0ACC6M5D5</accession>
<comment type="caution">
    <text evidence="1">The sequence shown here is derived from an EMBL/GenBank/DDBJ whole genome shotgun (WGS) entry which is preliminary data.</text>
</comment>
<proteinExistence type="predicted"/>
<evidence type="ECO:0000313" key="2">
    <source>
        <dbReference type="Proteomes" id="UP001277972"/>
    </source>
</evidence>
<keyword evidence="2" id="KW-1185">Reference proteome</keyword>
<name>A0ACC6M5D5_9BACI</name>